<dbReference type="VEuPathDB" id="TriTrypDB:BSAL_08655"/>
<dbReference type="EMBL" id="CYKH01001443">
    <property type="protein sequence ID" value="CUG87099.1"/>
    <property type="molecule type" value="Genomic_DNA"/>
</dbReference>
<sequence length="38" mass="4175">MMSEIDRLPSFSNLCGLTPPCDAPYVLHDVGCALMTFE</sequence>
<name>A0A0S4JAF2_BODSA</name>
<gene>
    <name evidence="1" type="ORF">BSAL_08655</name>
</gene>
<dbReference type="Proteomes" id="UP000051952">
    <property type="component" value="Unassembled WGS sequence"/>
</dbReference>
<proteinExistence type="predicted"/>
<evidence type="ECO:0000313" key="2">
    <source>
        <dbReference type="Proteomes" id="UP000051952"/>
    </source>
</evidence>
<accession>A0A0S4JAF2</accession>
<dbReference type="AlphaFoldDB" id="A0A0S4JAF2"/>
<protein>
    <submittedName>
        <fullName evidence="1">Uncharacterized protein</fullName>
    </submittedName>
</protein>
<keyword evidence="2" id="KW-1185">Reference proteome</keyword>
<organism evidence="1 2">
    <name type="scientific">Bodo saltans</name>
    <name type="common">Flagellated protozoan</name>
    <dbReference type="NCBI Taxonomy" id="75058"/>
    <lineage>
        <taxon>Eukaryota</taxon>
        <taxon>Discoba</taxon>
        <taxon>Euglenozoa</taxon>
        <taxon>Kinetoplastea</taxon>
        <taxon>Metakinetoplastina</taxon>
        <taxon>Eubodonida</taxon>
        <taxon>Bodonidae</taxon>
        <taxon>Bodo</taxon>
    </lineage>
</organism>
<reference evidence="2" key="1">
    <citation type="submission" date="2015-09" db="EMBL/GenBank/DDBJ databases">
        <authorList>
            <consortium name="Pathogen Informatics"/>
        </authorList>
    </citation>
    <scope>NUCLEOTIDE SEQUENCE [LARGE SCALE GENOMIC DNA]</scope>
    <source>
        <strain evidence="2">Lake Konstanz</strain>
    </source>
</reference>
<evidence type="ECO:0000313" key="1">
    <source>
        <dbReference type="EMBL" id="CUG87099.1"/>
    </source>
</evidence>